<dbReference type="AlphaFoldDB" id="A0A1N7MVX1"/>
<dbReference type="Gene3D" id="2.30.30.40">
    <property type="entry name" value="SH3 Domains"/>
    <property type="match status" value="1"/>
</dbReference>
<dbReference type="SMART" id="SM00260">
    <property type="entry name" value="CheW"/>
    <property type="match status" value="1"/>
</dbReference>
<evidence type="ECO:0000313" key="3">
    <source>
        <dbReference type="Proteomes" id="UP000186156"/>
    </source>
</evidence>
<dbReference type="PROSITE" id="PS50851">
    <property type="entry name" value="CHEW"/>
    <property type="match status" value="1"/>
</dbReference>
<dbReference type="EMBL" id="FTOO01000006">
    <property type="protein sequence ID" value="SIS90294.1"/>
    <property type="molecule type" value="Genomic_DNA"/>
</dbReference>
<keyword evidence="3" id="KW-1185">Reference proteome</keyword>
<dbReference type="GO" id="GO:0005829">
    <property type="term" value="C:cytosol"/>
    <property type="evidence" value="ECO:0007669"/>
    <property type="project" value="TreeGrafter"/>
</dbReference>
<protein>
    <submittedName>
        <fullName evidence="2">Purine-binding chemotaxis protein CheW</fullName>
    </submittedName>
</protein>
<dbReference type="STRING" id="252246.SAMN05421799_106167"/>
<dbReference type="Proteomes" id="UP000186156">
    <property type="component" value="Unassembled WGS sequence"/>
</dbReference>
<organism evidence="2 3">
    <name type="scientific">Alicyclobacillus vulcanalis</name>
    <dbReference type="NCBI Taxonomy" id="252246"/>
    <lineage>
        <taxon>Bacteria</taxon>
        <taxon>Bacillati</taxon>
        <taxon>Bacillota</taxon>
        <taxon>Bacilli</taxon>
        <taxon>Bacillales</taxon>
        <taxon>Alicyclobacillaceae</taxon>
        <taxon>Alicyclobacillus</taxon>
    </lineage>
</organism>
<evidence type="ECO:0000313" key="2">
    <source>
        <dbReference type="EMBL" id="SIS90294.1"/>
    </source>
</evidence>
<dbReference type="PANTHER" id="PTHR22617">
    <property type="entry name" value="CHEMOTAXIS SENSOR HISTIDINE KINASE-RELATED"/>
    <property type="match status" value="1"/>
</dbReference>
<feature type="domain" description="CheW-like" evidence="1">
    <location>
        <begin position="1"/>
        <end position="143"/>
    </location>
</feature>
<accession>A0A1N7MVX1</accession>
<evidence type="ECO:0000259" key="1">
    <source>
        <dbReference type="PROSITE" id="PS50851"/>
    </source>
</evidence>
<dbReference type="OrthoDB" id="9794382at2"/>
<reference evidence="3" key="1">
    <citation type="submission" date="2017-01" db="EMBL/GenBank/DDBJ databases">
        <authorList>
            <person name="Varghese N."/>
            <person name="Submissions S."/>
        </authorList>
    </citation>
    <scope>NUCLEOTIDE SEQUENCE [LARGE SCALE GENOMIC DNA]</scope>
    <source>
        <strain evidence="3">DSM 16176</strain>
    </source>
</reference>
<dbReference type="InterPro" id="IPR039315">
    <property type="entry name" value="CheW"/>
</dbReference>
<dbReference type="Pfam" id="PF01584">
    <property type="entry name" value="CheW"/>
    <property type="match status" value="1"/>
</dbReference>
<sequence length="155" mass="16894">MDFYVVMRVGSERYGAHVAQVRSVERVSDITPVPRTLSFIKGVMHLRGTIVPVIDLAERVGLQRAADVDGEDRRIVVAEVEDMVVGMLVDAVEDVVPISPEAVEPPPAVVGGLEAVYLRGVAQTGDELLVLLNLERVFSAVEAEQLRQVEKLVHG</sequence>
<dbReference type="Gene3D" id="2.40.50.180">
    <property type="entry name" value="CheA-289, Domain 4"/>
    <property type="match status" value="1"/>
</dbReference>
<dbReference type="InterPro" id="IPR036061">
    <property type="entry name" value="CheW-like_dom_sf"/>
</dbReference>
<dbReference type="GO" id="GO:0007165">
    <property type="term" value="P:signal transduction"/>
    <property type="evidence" value="ECO:0007669"/>
    <property type="project" value="InterPro"/>
</dbReference>
<dbReference type="SUPFAM" id="SSF50341">
    <property type="entry name" value="CheW-like"/>
    <property type="match status" value="1"/>
</dbReference>
<dbReference type="RefSeq" id="WP_084182546.1">
    <property type="nucleotide sequence ID" value="NZ_FTOO01000006.1"/>
</dbReference>
<dbReference type="InterPro" id="IPR002545">
    <property type="entry name" value="CheW-lke_dom"/>
</dbReference>
<dbReference type="GO" id="GO:0006935">
    <property type="term" value="P:chemotaxis"/>
    <property type="evidence" value="ECO:0007669"/>
    <property type="project" value="InterPro"/>
</dbReference>
<dbReference type="PANTHER" id="PTHR22617:SF23">
    <property type="entry name" value="CHEMOTAXIS PROTEIN CHEW"/>
    <property type="match status" value="1"/>
</dbReference>
<proteinExistence type="predicted"/>
<gene>
    <name evidence="2" type="ORF">SAMN05421799_106167</name>
</gene>
<name>A0A1N7MVX1_9BACL</name>